<dbReference type="CDD" id="cd00092">
    <property type="entry name" value="HTH_CRP"/>
    <property type="match status" value="1"/>
</dbReference>
<dbReference type="GO" id="GO:0003677">
    <property type="term" value="F:DNA binding"/>
    <property type="evidence" value="ECO:0007669"/>
    <property type="project" value="UniProtKB-KW"/>
</dbReference>
<feature type="domain" description="HTH crp-type" evidence="5">
    <location>
        <begin position="117"/>
        <end position="191"/>
    </location>
</feature>
<dbReference type="InterPro" id="IPR000595">
    <property type="entry name" value="cNMP-bd_dom"/>
</dbReference>
<accession>A0A2R8B8C5</accession>
<dbReference type="Pfam" id="PF13545">
    <property type="entry name" value="HTH_Crp_2"/>
    <property type="match status" value="1"/>
</dbReference>
<dbReference type="CDD" id="cd00038">
    <property type="entry name" value="CAP_ED"/>
    <property type="match status" value="1"/>
</dbReference>
<dbReference type="PANTHER" id="PTHR24567">
    <property type="entry name" value="CRP FAMILY TRANSCRIPTIONAL REGULATORY PROTEIN"/>
    <property type="match status" value="1"/>
</dbReference>
<organism evidence="6 7">
    <name type="scientific">Albidovulum aquaemixtae</name>
    <dbReference type="NCBI Taxonomy" id="1542388"/>
    <lineage>
        <taxon>Bacteria</taxon>
        <taxon>Pseudomonadati</taxon>
        <taxon>Pseudomonadota</taxon>
        <taxon>Alphaproteobacteria</taxon>
        <taxon>Rhodobacterales</taxon>
        <taxon>Paracoccaceae</taxon>
        <taxon>Albidovulum</taxon>
    </lineage>
</organism>
<keyword evidence="3" id="KW-0804">Transcription</keyword>
<dbReference type="GO" id="GO:0005829">
    <property type="term" value="C:cytosol"/>
    <property type="evidence" value="ECO:0007669"/>
    <property type="project" value="TreeGrafter"/>
</dbReference>
<dbReference type="PANTHER" id="PTHR24567:SF75">
    <property type="entry name" value="FUMARATE AND NITRATE REDUCTION REGULATORY PROTEIN"/>
    <property type="match status" value="1"/>
</dbReference>
<dbReference type="PRINTS" id="PR00034">
    <property type="entry name" value="HTHCRP"/>
</dbReference>
<dbReference type="SUPFAM" id="SSF46785">
    <property type="entry name" value="Winged helix' DNA-binding domain"/>
    <property type="match status" value="1"/>
</dbReference>
<dbReference type="AlphaFoldDB" id="A0A2R8B8C5"/>
<reference evidence="6 7" key="1">
    <citation type="submission" date="2018-03" db="EMBL/GenBank/DDBJ databases">
        <authorList>
            <person name="Keele B.F."/>
        </authorList>
    </citation>
    <scope>NUCLEOTIDE SEQUENCE [LARGE SCALE GENOMIC DNA]</scope>
    <source>
        <strain evidence="6 7">CECT 8626</strain>
    </source>
</reference>
<evidence type="ECO:0000256" key="3">
    <source>
        <dbReference type="ARBA" id="ARBA00023163"/>
    </source>
</evidence>
<dbReference type="Gene3D" id="1.10.10.10">
    <property type="entry name" value="Winged helix-like DNA-binding domain superfamily/Winged helix DNA-binding domain"/>
    <property type="match status" value="1"/>
</dbReference>
<dbReference type="InterPro" id="IPR036388">
    <property type="entry name" value="WH-like_DNA-bd_sf"/>
</dbReference>
<feature type="domain" description="Cyclic nucleotide-binding" evidence="4">
    <location>
        <begin position="1"/>
        <end position="56"/>
    </location>
</feature>
<keyword evidence="7" id="KW-1185">Reference proteome</keyword>
<dbReference type="FunFam" id="1.10.10.10:FF:000028">
    <property type="entry name" value="Fumarate/nitrate reduction transcriptional regulator Fnr"/>
    <property type="match status" value="1"/>
</dbReference>
<dbReference type="InterPro" id="IPR018490">
    <property type="entry name" value="cNMP-bd_dom_sf"/>
</dbReference>
<evidence type="ECO:0000259" key="4">
    <source>
        <dbReference type="PROSITE" id="PS50042"/>
    </source>
</evidence>
<dbReference type="InterPro" id="IPR036390">
    <property type="entry name" value="WH_DNA-bd_sf"/>
</dbReference>
<dbReference type="InterPro" id="IPR050397">
    <property type="entry name" value="Env_Response_Regulators"/>
</dbReference>
<evidence type="ECO:0000256" key="2">
    <source>
        <dbReference type="ARBA" id="ARBA00023125"/>
    </source>
</evidence>
<gene>
    <name evidence="6" type="primary">aadR</name>
    <name evidence="6" type="ORF">DEA8626_02354</name>
</gene>
<dbReference type="Proteomes" id="UP000244924">
    <property type="component" value="Unassembled WGS sequence"/>
</dbReference>
<keyword evidence="2" id="KW-0238">DNA-binding</keyword>
<evidence type="ECO:0000313" key="6">
    <source>
        <dbReference type="EMBL" id="SPH18809.1"/>
    </source>
</evidence>
<dbReference type="EMBL" id="OMOQ01000001">
    <property type="protein sequence ID" value="SPH18809.1"/>
    <property type="molecule type" value="Genomic_DNA"/>
</dbReference>
<proteinExistence type="predicted"/>
<dbReference type="InterPro" id="IPR012318">
    <property type="entry name" value="HTH_CRP"/>
</dbReference>
<keyword evidence="1" id="KW-0805">Transcription regulation</keyword>
<evidence type="ECO:0000313" key="7">
    <source>
        <dbReference type="Proteomes" id="UP000244924"/>
    </source>
</evidence>
<dbReference type="GO" id="GO:0003700">
    <property type="term" value="F:DNA-binding transcription factor activity"/>
    <property type="evidence" value="ECO:0007669"/>
    <property type="project" value="TreeGrafter"/>
</dbReference>
<name>A0A2R8B8C5_9RHOB</name>
<sequence length="208" mass="23458">MHRLNRQLAPGQHIFFESDPARFVYKVRSGVLRLTRTQRDGRRQVIAFGFPGDIVGLPCAGRHTTECDAITSAEVSARRCDPLDHPESDPKLHSLLVTAALDEIRFLQDHFLIFGRRRASEKVAAFLILLLDRVGEAADDRHLVRLPMNRSDIADYVGLTPETVSRSITQLRAEKMIKLDDPNTIIVRDPDRLRALAEGAQELVADWS</sequence>
<protein>
    <submittedName>
        <fullName evidence="6">Transcriptional activatory protein AadR</fullName>
    </submittedName>
</protein>
<dbReference type="SMART" id="SM00419">
    <property type="entry name" value="HTH_CRP"/>
    <property type="match status" value="1"/>
</dbReference>
<dbReference type="SUPFAM" id="SSF51206">
    <property type="entry name" value="cAMP-binding domain-like"/>
    <property type="match status" value="1"/>
</dbReference>
<dbReference type="PROSITE" id="PS50042">
    <property type="entry name" value="CNMP_BINDING_3"/>
    <property type="match status" value="1"/>
</dbReference>
<evidence type="ECO:0000259" key="5">
    <source>
        <dbReference type="PROSITE" id="PS51063"/>
    </source>
</evidence>
<dbReference type="Pfam" id="PF00027">
    <property type="entry name" value="cNMP_binding"/>
    <property type="match status" value="1"/>
</dbReference>
<evidence type="ECO:0000256" key="1">
    <source>
        <dbReference type="ARBA" id="ARBA00023015"/>
    </source>
</evidence>
<dbReference type="Gene3D" id="2.60.120.10">
    <property type="entry name" value="Jelly Rolls"/>
    <property type="match status" value="1"/>
</dbReference>
<dbReference type="InterPro" id="IPR014710">
    <property type="entry name" value="RmlC-like_jellyroll"/>
</dbReference>
<dbReference type="PROSITE" id="PS51063">
    <property type="entry name" value="HTH_CRP_2"/>
    <property type="match status" value="1"/>
</dbReference>